<dbReference type="SUPFAM" id="SSF54427">
    <property type="entry name" value="NTF2-like"/>
    <property type="match status" value="1"/>
</dbReference>
<dbReference type="GeneID" id="25976226"/>
<dbReference type="Proteomes" id="UP000007796">
    <property type="component" value="Unassembled WGS sequence"/>
</dbReference>
<dbReference type="HOGENOM" id="CLU_119346_2_0_1"/>
<gene>
    <name evidence="1" type="ORF">CMQ_3157</name>
</gene>
<evidence type="ECO:0000313" key="1">
    <source>
        <dbReference type="EMBL" id="EFX03228.1"/>
    </source>
</evidence>
<evidence type="ECO:0008006" key="3">
    <source>
        <dbReference type="Google" id="ProtNLM"/>
    </source>
</evidence>
<proteinExistence type="predicted"/>
<dbReference type="EMBL" id="GL629769">
    <property type="protein sequence ID" value="EFX03228.1"/>
    <property type="molecule type" value="Genomic_DNA"/>
</dbReference>
<dbReference type="AlphaFoldDB" id="F0XI74"/>
<dbReference type="eggNOG" id="ENOG502SXNY">
    <property type="taxonomic scope" value="Eukaryota"/>
</dbReference>
<dbReference type="InterPro" id="IPR032710">
    <property type="entry name" value="NTF2-like_dom_sf"/>
</dbReference>
<organism evidence="2">
    <name type="scientific">Grosmannia clavigera (strain kw1407 / UAMH 11150)</name>
    <name type="common">Blue stain fungus</name>
    <name type="synonym">Graphiocladiella clavigera</name>
    <dbReference type="NCBI Taxonomy" id="655863"/>
    <lineage>
        <taxon>Eukaryota</taxon>
        <taxon>Fungi</taxon>
        <taxon>Dikarya</taxon>
        <taxon>Ascomycota</taxon>
        <taxon>Pezizomycotina</taxon>
        <taxon>Sordariomycetes</taxon>
        <taxon>Sordariomycetidae</taxon>
        <taxon>Ophiostomatales</taxon>
        <taxon>Ophiostomataceae</taxon>
        <taxon>Leptographium</taxon>
    </lineage>
</organism>
<evidence type="ECO:0000313" key="2">
    <source>
        <dbReference type="Proteomes" id="UP000007796"/>
    </source>
</evidence>
<dbReference type="OrthoDB" id="9983368at2759"/>
<reference evidence="1 2" key="1">
    <citation type="journal article" date="2011" name="Proc. Natl. Acad. Sci. U.S.A.">
        <title>Genome and transcriptome analyses of the mountain pine beetle-fungal symbiont Grosmannia clavigera, a lodgepole pine pathogen.</title>
        <authorList>
            <person name="DiGuistini S."/>
            <person name="Wang Y."/>
            <person name="Liao N.Y."/>
            <person name="Taylor G."/>
            <person name="Tanguay P."/>
            <person name="Feau N."/>
            <person name="Henrissat B."/>
            <person name="Chan S.K."/>
            <person name="Hesse-Orce U."/>
            <person name="Alamouti S.M."/>
            <person name="Tsui C.K.M."/>
            <person name="Docking R.T."/>
            <person name="Levasseur A."/>
            <person name="Haridas S."/>
            <person name="Robertson G."/>
            <person name="Birol I."/>
            <person name="Holt R.A."/>
            <person name="Marra M.A."/>
            <person name="Hamelin R.C."/>
            <person name="Hirst M."/>
            <person name="Jones S.J.M."/>
            <person name="Bohlmann J."/>
            <person name="Breuil C."/>
        </authorList>
    </citation>
    <scope>NUCLEOTIDE SEQUENCE [LARGE SCALE GENOMIC DNA]</scope>
    <source>
        <strain evidence="2">kw1407 / UAMH 11150</strain>
    </source>
</reference>
<dbReference type="RefSeq" id="XP_014172710.1">
    <property type="nucleotide sequence ID" value="XM_014317235.1"/>
</dbReference>
<name>F0XI74_GROCL</name>
<keyword evidence="2" id="KW-1185">Reference proteome</keyword>
<dbReference type="Gene3D" id="3.10.450.50">
    <property type="match status" value="1"/>
</dbReference>
<sequence length="147" mass="16752">MAFVPTNKEELERWLHRFHSVNDALDTTRLHEVYAKDITLQYGNRPPVHGLNNLIAFFEPTYKMLDSMHHKIAYFDLVGDGSRFYQPCHITYRVKNDPEKEAIKIPAIGVWHLETAGEDVGKAKQFEVYLDPSPVTAAVARATGQAI</sequence>
<dbReference type="InParanoid" id="F0XI74"/>
<accession>F0XI74</accession>
<protein>
    <recommendedName>
        <fullName evidence="3">SnoaL-like domain-containing protein</fullName>
    </recommendedName>
</protein>